<dbReference type="PROSITE" id="PS51542">
    <property type="entry name" value="FYRN"/>
    <property type="match status" value="1"/>
</dbReference>
<proteinExistence type="predicted"/>
<sequence>MANPSAVSEDRKLDDLEIASVGVLYSGYQSSSRGKDRFPYPVGYKAVRAHNGSTYYMEIEEALEKKKRGMMQEVLVQKLTTPLPTDSKFAAALASQPTHNSAERNLEATVYPQVNVYVLKNRVTTLHQGYGSLSSLGSKTLTMQLRLFT</sequence>
<accession>A0ABQ7KLK9</accession>
<name>A0ABQ7KLK9_BRACM</name>
<dbReference type="PANTHER" id="PTHR22715:SF1">
    <property type="entry name" value="DNA BINDING PROTEIN"/>
    <property type="match status" value="1"/>
</dbReference>
<dbReference type="PANTHER" id="PTHR22715">
    <property type="entry name" value="TRANSFORMING GROWTH FACTOR BETA REGULATED GENE 1"/>
    <property type="match status" value="1"/>
</dbReference>
<dbReference type="InterPro" id="IPR040092">
    <property type="entry name" value="TBRG1"/>
</dbReference>
<evidence type="ECO:0000313" key="2">
    <source>
        <dbReference type="Proteomes" id="UP000823674"/>
    </source>
</evidence>
<evidence type="ECO:0000313" key="1">
    <source>
        <dbReference type="EMBL" id="KAG5374832.1"/>
    </source>
</evidence>
<reference evidence="1 2" key="1">
    <citation type="submission" date="2021-03" db="EMBL/GenBank/DDBJ databases">
        <authorList>
            <person name="King G.J."/>
            <person name="Bancroft I."/>
            <person name="Baten A."/>
            <person name="Bloomfield J."/>
            <person name="Borpatragohain P."/>
            <person name="He Z."/>
            <person name="Irish N."/>
            <person name="Irwin J."/>
            <person name="Liu K."/>
            <person name="Mauleon R.P."/>
            <person name="Moore J."/>
            <person name="Morris R."/>
            <person name="Ostergaard L."/>
            <person name="Wang B."/>
            <person name="Wells R."/>
        </authorList>
    </citation>
    <scope>NUCLEOTIDE SEQUENCE [LARGE SCALE GENOMIC DNA]</scope>
    <source>
        <strain evidence="1">R-o-18</strain>
        <tissue evidence="1">Leaf</tissue>
    </source>
</reference>
<gene>
    <name evidence="1" type="primary">A10g500530.1_BraROA</name>
    <name evidence="1" type="ORF">IGI04_039428</name>
</gene>
<keyword evidence="2" id="KW-1185">Reference proteome</keyword>
<dbReference type="EMBL" id="JADBGQ010000010">
    <property type="protein sequence ID" value="KAG5374832.1"/>
    <property type="molecule type" value="Genomic_DNA"/>
</dbReference>
<comment type="caution">
    <text evidence="1">The sequence shown here is derived from an EMBL/GenBank/DDBJ whole genome shotgun (WGS) entry which is preliminary data.</text>
</comment>
<organism evidence="1 2">
    <name type="scientific">Brassica rapa subsp. trilocularis</name>
    <dbReference type="NCBI Taxonomy" id="1813537"/>
    <lineage>
        <taxon>Eukaryota</taxon>
        <taxon>Viridiplantae</taxon>
        <taxon>Streptophyta</taxon>
        <taxon>Embryophyta</taxon>
        <taxon>Tracheophyta</taxon>
        <taxon>Spermatophyta</taxon>
        <taxon>Magnoliopsida</taxon>
        <taxon>eudicotyledons</taxon>
        <taxon>Gunneridae</taxon>
        <taxon>Pentapetalae</taxon>
        <taxon>rosids</taxon>
        <taxon>malvids</taxon>
        <taxon>Brassicales</taxon>
        <taxon>Brassicaceae</taxon>
        <taxon>Brassiceae</taxon>
        <taxon>Brassica</taxon>
    </lineage>
</organism>
<dbReference type="Proteomes" id="UP000823674">
    <property type="component" value="Chromosome A10"/>
</dbReference>
<dbReference type="InterPro" id="IPR003888">
    <property type="entry name" value="FYrich_N"/>
</dbReference>
<protein>
    <submittedName>
        <fullName evidence="1">Uncharacterized protein</fullName>
    </submittedName>
</protein>